<evidence type="ECO:0000256" key="5">
    <source>
        <dbReference type="SAM" id="MobiDB-lite"/>
    </source>
</evidence>
<gene>
    <name evidence="7" type="ORF">K466DRAFT_552508</name>
</gene>
<evidence type="ECO:0000256" key="4">
    <source>
        <dbReference type="PROSITE-ProRule" id="PRU00134"/>
    </source>
</evidence>
<feature type="compositionally biased region" description="Acidic residues" evidence="5">
    <location>
        <begin position="452"/>
        <end position="462"/>
    </location>
</feature>
<dbReference type="InParanoid" id="A0A5C3P6A1"/>
<dbReference type="PROSITE" id="PS01360">
    <property type="entry name" value="ZF_MYND_1"/>
    <property type="match status" value="1"/>
</dbReference>
<feature type="domain" description="MYND-type" evidence="6">
    <location>
        <begin position="132"/>
        <end position="176"/>
    </location>
</feature>
<dbReference type="SUPFAM" id="SSF144232">
    <property type="entry name" value="HIT/MYND zinc finger-like"/>
    <property type="match status" value="1"/>
</dbReference>
<accession>A0A5C3P6A1</accession>
<keyword evidence="1" id="KW-0479">Metal-binding</keyword>
<dbReference type="Pfam" id="PF01753">
    <property type="entry name" value="zf-MYND"/>
    <property type="match status" value="1"/>
</dbReference>
<dbReference type="PROSITE" id="PS50865">
    <property type="entry name" value="ZF_MYND_2"/>
    <property type="match status" value="1"/>
</dbReference>
<evidence type="ECO:0000256" key="1">
    <source>
        <dbReference type="ARBA" id="ARBA00022723"/>
    </source>
</evidence>
<evidence type="ECO:0000259" key="6">
    <source>
        <dbReference type="PROSITE" id="PS50865"/>
    </source>
</evidence>
<dbReference type="AlphaFoldDB" id="A0A5C3P6A1"/>
<keyword evidence="8" id="KW-1185">Reference proteome</keyword>
<sequence length="488" mass="54287">MTSTAAPISLPFREFFFPDNDKSGAAIGRSHASWFLVVPRPEGIPMIRIARCLNIIIPGDPSSVGALSAAGRHLFAVGGTFGEKAMNDLTRMRDSEGRAPIKVVEEYPEDHPFGLCALVEVQVPDEELMYACARCGRWETQLGPRFLRCSGCKSRWYCSAKCQKDDWKPAYHRGECDLLKEGKHYEVENRRKLHDNGWWFHCGGLGNQALMEPTGEYEWERARTEGDWDWVAYGRRNPPHDVPASARARPTFSKEFVASLPPGVPPPGFVTTGNAKDDQSLIERFRATVLGTDQPLPPFLNPMRTPGLESNVVLERDIPSMPELPVPLAPGFVFIGDPPLDEQRLEAFLAEHGTEAERETFLRVAAARAKCVEARSKLSEEKERRSKAYRALVTEHLTAVRHNVRVMWGPAGSNDDSEDDDDEDDDDEDDDDEDDDLEQALGVEKAMAGMSVEDEQTGDSEDEICHCGDENSSEEEEGPVESSPKIGA</sequence>
<dbReference type="EMBL" id="ML211270">
    <property type="protein sequence ID" value="TFK85165.1"/>
    <property type="molecule type" value="Genomic_DNA"/>
</dbReference>
<reference evidence="7 8" key="1">
    <citation type="journal article" date="2019" name="Nat. Ecol. Evol.">
        <title>Megaphylogeny resolves global patterns of mushroom evolution.</title>
        <authorList>
            <person name="Varga T."/>
            <person name="Krizsan K."/>
            <person name="Foldi C."/>
            <person name="Dima B."/>
            <person name="Sanchez-Garcia M."/>
            <person name="Sanchez-Ramirez S."/>
            <person name="Szollosi G.J."/>
            <person name="Szarkandi J.G."/>
            <person name="Papp V."/>
            <person name="Albert L."/>
            <person name="Andreopoulos W."/>
            <person name="Angelini C."/>
            <person name="Antonin V."/>
            <person name="Barry K.W."/>
            <person name="Bougher N.L."/>
            <person name="Buchanan P."/>
            <person name="Buyck B."/>
            <person name="Bense V."/>
            <person name="Catcheside P."/>
            <person name="Chovatia M."/>
            <person name="Cooper J."/>
            <person name="Damon W."/>
            <person name="Desjardin D."/>
            <person name="Finy P."/>
            <person name="Geml J."/>
            <person name="Haridas S."/>
            <person name="Hughes K."/>
            <person name="Justo A."/>
            <person name="Karasinski D."/>
            <person name="Kautmanova I."/>
            <person name="Kiss B."/>
            <person name="Kocsube S."/>
            <person name="Kotiranta H."/>
            <person name="LaButti K.M."/>
            <person name="Lechner B.E."/>
            <person name="Liimatainen K."/>
            <person name="Lipzen A."/>
            <person name="Lukacs Z."/>
            <person name="Mihaltcheva S."/>
            <person name="Morgado L.N."/>
            <person name="Niskanen T."/>
            <person name="Noordeloos M.E."/>
            <person name="Ohm R.A."/>
            <person name="Ortiz-Santana B."/>
            <person name="Ovrebo C."/>
            <person name="Racz N."/>
            <person name="Riley R."/>
            <person name="Savchenko A."/>
            <person name="Shiryaev A."/>
            <person name="Soop K."/>
            <person name="Spirin V."/>
            <person name="Szebenyi C."/>
            <person name="Tomsovsky M."/>
            <person name="Tulloss R.E."/>
            <person name="Uehling J."/>
            <person name="Grigoriev I.V."/>
            <person name="Vagvolgyi C."/>
            <person name="Papp T."/>
            <person name="Martin F.M."/>
            <person name="Miettinen O."/>
            <person name="Hibbett D.S."/>
            <person name="Nagy L.G."/>
        </authorList>
    </citation>
    <scope>NUCLEOTIDE SEQUENCE [LARGE SCALE GENOMIC DNA]</scope>
    <source>
        <strain evidence="7 8">HHB13444</strain>
    </source>
</reference>
<evidence type="ECO:0000313" key="7">
    <source>
        <dbReference type="EMBL" id="TFK85165.1"/>
    </source>
</evidence>
<dbReference type="InterPro" id="IPR002893">
    <property type="entry name" value="Znf_MYND"/>
</dbReference>
<dbReference type="STRING" id="1314778.A0A5C3P6A1"/>
<feature type="region of interest" description="Disordered" evidence="5">
    <location>
        <begin position="406"/>
        <end position="488"/>
    </location>
</feature>
<keyword evidence="2 4" id="KW-0863">Zinc-finger</keyword>
<dbReference type="Proteomes" id="UP000308197">
    <property type="component" value="Unassembled WGS sequence"/>
</dbReference>
<name>A0A5C3P6A1_9APHY</name>
<protein>
    <recommendedName>
        <fullName evidence="6">MYND-type domain-containing protein</fullName>
    </recommendedName>
</protein>
<feature type="compositionally biased region" description="Acidic residues" evidence="5">
    <location>
        <begin position="415"/>
        <end position="438"/>
    </location>
</feature>
<proteinExistence type="predicted"/>
<dbReference type="GO" id="GO:0008270">
    <property type="term" value="F:zinc ion binding"/>
    <property type="evidence" value="ECO:0007669"/>
    <property type="project" value="UniProtKB-KW"/>
</dbReference>
<organism evidence="7 8">
    <name type="scientific">Polyporus arcularius HHB13444</name>
    <dbReference type="NCBI Taxonomy" id="1314778"/>
    <lineage>
        <taxon>Eukaryota</taxon>
        <taxon>Fungi</taxon>
        <taxon>Dikarya</taxon>
        <taxon>Basidiomycota</taxon>
        <taxon>Agaricomycotina</taxon>
        <taxon>Agaricomycetes</taxon>
        <taxon>Polyporales</taxon>
        <taxon>Polyporaceae</taxon>
        <taxon>Polyporus</taxon>
    </lineage>
</organism>
<evidence type="ECO:0000256" key="3">
    <source>
        <dbReference type="ARBA" id="ARBA00022833"/>
    </source>
</evidence>
<evidence type="ECO:0000313" key="8">
    <source>
        <dbReference type="Proteomes" id="UP000308197"/>
    </source>
</evidence>
<keyword evidence="3" id="KW-0862">Zinc</keyword>
<dbReference type="Gene3D" id="6.10.140.2220">
    <property type="match status" value="1"/>
</dbReference>
<evidence type="ECO:0000256" key="2">
    <source>
        <dbReference type="ARBA" id="ARBA00022771"/>
    </source>
</evidence>